<dbReference type="Pfam" id="PF12701">
    <property type="entry name" value="LSM14"/>
    <property type="match status" value="1"/>
</dbReference>
<dbReference type="InterPro" id="IPR025609">
    <property type="entry name" value="Lsm14-like_N"/>
</dbReference>
<feature type="region of interest" description="Disordered" evidence="1">
    <location>
        <begin position="153"/>
        <end position="237"/>
    </location>
</feature>
<name>A0ABP0LHY2_9DINO</name>
<dbReference type="InterPro" id="IPR010920">
    <property type="entry name" value="LSM_dom_sf"/>
</dbReference>
<organism evidence="3 4">
    <name type="scientific">Durusdinium trenchii</name>
    <dbReference type="NCBI Taxonomy" id="1381693"/>
    <lineage>
        <taxon>Eukaryota</taxon>
        <taxon>Sar</taxon>
        <taxon>Alveolata</taxon>
        <taxon>Dinophyceae</taxon>
        <taxon>Suessiales</taxon>
        <taxon>Symbiodiniaceae</taxon>
        <taxon>Durusdinium</taxon>
    </lineage>
</organism>
<evidence type="ECO:0000256" key="1">
    <source>
        <dbReference type="SAM" id="MobiDB-lite"/>
    </source>
</evidence>
<dbReference type="EMBL" id="CAXAMM010016424">
    <property type="protein sequence ID" value="CAK9038801.1"/>
    <property type="molecule type" value="Genomic_DNA"/>
</dbReference>
<dbReference type="InterPro" id="IPR047575">
    <property type="entry name" value="Sm"/>
</dbReference>
<dbReference type="SMART" id="SM01271">
    <property type="entry name" value="LSM14"/>
    <property type="match status" value="1"/>
</dbReference>
<feature type="region of interest" description="Disordered" evidence="1">
    <location>
        <begin position="80"/>
        <end position="113"/>
    </location>
</feature>
<feature type="domain" description="Sm" evidence="2">
    <location>
        <begin position="1"/>
        <end position="81"/>
    </location>
</feature>
<evidence type="ECO:0000313" key="3">
    <source>
        <dbReference type="EMBL" id="CAK9038801.1"/>
    </source>
</evidence>
<comment type="caution">
    <text evidence="3">The sequence shown here is derived from an EMBL/GenBank/DDBJ whole genome shotgun (WGS) entry which is preliminary data.</text>
</comment>
<proteinExistence type="predicted"/>
<dbReference type="SUPFAM" id="SSF50182">
    <property type="entry name" value="Sm-like ribonucleoproteins"/>
    <property type="match status" value="1"/>
</dbReference>
<dbReference type="PANTHER" id="PTHR13586">
    <property type="entry name" value="SCD6 PROTEIN-RELATED"/>
    <property type="match status" value="1"/>
</dbReference>
<protein>
    <submittedName>
        <fullName evidence="3">Protein decapping 5</fullName>
    </submittedName>
</protein>
<accession>A0ABP0LHY2</accession>
<gene>
    <name evidence="3" type="ORF">SCF082_LOCUS22772</name>
</gene>
<dbReference type="Gene3D" id="2.30.30.100">
    <property type="match status" value="1"/>
</dbReference>
<keyword evidence="4" id="KW-1185">Reference proteome</keyword>
<sequence length="237" mass="25082">MATSTIPYIGSKISLISNSNIRYEGILYTINTQESTIALQSVRSFGTEGRKVPEIPPSSEIYDFIIFRGQDIKDLTVLEGSGGGQGASPHLNDPAIMSMKKPAGGPGMDGSMGKAASKGTFAYGGNNESWGAPSKGQGKSARPAPAENFWYGAQAPSWGKGDKGAGSGRGWDKGYEKGYEKSYDKGYEKGYDRYDKGGYGKSPEKGKGKMGKGEEKGGKGKGKELEKGKSAKATDFL</sequence>
<evidence type="ECO:0000259" key="2">
    <source>
        <dbReference type="PROSITE" id="PS52002"/>
    </source>
</evidence>
<dbReference type="PROSITE" id="PS52002">
    <property type="entry name" value="SM"/>
    <property type="match status" value="1"/>
</dbReference>
<evidence type="ECO:0000313" key="4">
    <source>
        <dbReference type="Proteomes" id="UP001642464"/>
    </source>
</evidence>
<dbReference type="CDD" id="cd01736">
    <property type="entry name" value="LSm14_N"/>
    <property type="match status" value="1"/>
</dbReference>
<dbReference type="Proteomes" id="UP001642464">
    <property type="component" value="Unassembled WGS sequence"/>
</dbReference>
<dbReference type="PANTHER" id="PTHR13586:SF0">
    <property type="entry name" value="TRAILER HITCH, ISOFORM H"/>
    <property type="match status" value="1"/>
</dbReference>
<reference evidence="3 4" key="1">
    <citation type="submission" date="2024-02" db="EMBL/GenBank/DDBJ databases">
        <authorList>
            <person name="Chen Y."/>
            <person name="Shah S."/>
            <person name="Dougan E. K."/>
            <person name="Thang M."/>
            <person name="Chan C."/>
        </authorList>
    </citation>
    <scope>NUCLEOTIDE SEQUENCE [LARGE SCALE GENOMIC DNA]</scope>
</reference>
<feature type="compositionally biased region" description="Basic and acidic residues" evidence="1">
    <location>
        <begin position="170"/>
        <end position="229"/>
    </location>
</feature>